<accession>A0A379N448</accession>
<evidence type="ECO:0000259" key="4">
    <source>
        <dbReference type="Pfam" id="PF00496"/>
    </source>
</evidence>
<comment type="similarity">
    <text evidence="2">Belongs to the bacterial solute-binding protein 5 family.</text>
</comment>
<organism evidence="5 6">
    <name type="scientific">Roseomonas mucosa</name>
    <dbReference type="NCBI Taxonomy" id="207340"/>
    <lineage>
        <taxon>Bacteria</taxon>
        <taxon>Pseudomonadati</taxon>
        <taxon>Pseudomonadota</taxon>
        <taxon>Alphaproteobacteria</taxon>
        <taxon>Acetobacterales</taxon>
        <taxon>Roseomonadaceae</taxon>
        <taxon>Roseomonas</taxon>
    </lineage>
</organism>
<dbReference type="InterPro" id="IPR030678">
    <property type="entry name" value="Peptide/Ni-bd"/>
</dbReference>
<name>A0A379N448_9PROT</name>
<evidence type="ECO:0000256" key="3">
    <source>
        <dbReference type="ARBA" id="ARBA00022729"/>
    </source>
</evidence>
<feature type="domain" description="Solute-binding protein family 5" evidence="4">
    <location>
        <begin position="70"/>
        <end position="448"/>
    </location>
</feature>
<dbReference type="GO" id="GO:1904680">
    <property type="term" value="F:peptide transmembrane transporter activity"/>
    <property type="evidence" value="ECO:0007669"/>
    <property type="project" value="TreeGrafter"/>
</dbReference>
<dbReference type="CDD" id="cd08502">
    <property type="entry name" value="PBP2_NikA_DppA_OppA_like_16"/>
    <property type="match status" value="1"/>
</dbReference>
<reference evidence="5 6" key="1">
    <citation type="submission" date="2018-06" db="EMBL/GenBank/DDBJ databases">
        <authorList>
            <consortium name="Pathogen Informatics"/>
            <person name="Doyle S."/>
        </authorList>
    </citation>
    <scope>NUCLEOTIDE SEQUENCE [LARGE SCALE GENOMIC DNA]</scope>
    <source>
        <strain evidence="5 6">NCTC13291</strain>
    </source>
</reference>
<evidence type="ECO:0000256" key="2">
    <source>
        <dbReference type="ARBA" id="ARBA00005695"/>
    </source>
</evidence>
<dbReference type="AlphaFoldDB" id="A0A379N448"/>
<dbReference type="PIRSF" id="PIRSF002741">
    <property type="entry name" value="MppA"/>
    <property type="match status" value="1"/>
</dbReference>
<keyword evidence="3" id="KW-0732">Signal</keyword>
<proteinExistence type="inferred from homology"/>
<gene>
    <name evidence="5" type="primary">oppA_2</name>
    <name evidence="5" type="ORF">NCTC13291_02549</name>
</gene>
<evidence type="ECO:0000256" key="1">
    <source>
        <dbReference type="ARBA" id="ARBA00004418"/>
    </source>
</evidence>
<dbReference type="GO" id="GO:0030288">
    <property type="term" value="C:outer membrane-bounded periplasmic space"/>
    <property type="evidence" value="ECO:0007669"/>
    <property type="project" value="UniProtKB-ARBA"/>
</dbReference>
<dbReference type="SUPFAM" id="SSF53850">
    <property type="entry name" value="Periplasmic binding protein-like II"/>
    <property type="match status" value="1"/>
</dbReference>
<sequence>MMLKRRAVLGAAGALFAAPRIGRAQDAQVLKFIPYADAAVLDPIWTTSYATRNHALLVFDTLYGLNDRFEPEPQMVAGHVTEDDGKLWRLTLRPGLKFHDGQPVLALDCVASIRRWARRDAFGQALMAATDELAAPDDRTIRFRLKRPFPLLPAALGKPGSNVPVIMPERLASTDAYTQVKETVGSGPFRFLAGEHVPGARLNYARFEGYVPREGGEASFTAGPRVAHFDRVEWHVVPDPATAAAAVQSGSVDWLDHALIDLVPVLKRDPALEVRVNDPTGLIGNLRFNHLLPPFDNPAIRRVVLAAVSQADCMSAAAGADPTLSQTEVGFFDPASPMASKVGMEALGSLTNPAKAKKALAEAGYRGERVVILAGTDVPRINAVSEVVAETMRQMGVNLDYVAADWGSVVSRATIRKPIEEGGYNCYCTYWAGIDQWSPAVHNFLRGNGEKAPNGWPTSPELERLRDAWFTAPDEASQKDLAARMQKQAFLDVPYVPLGKIRQPTAYRKGLVGMLSGPPQFTNIRRA</sequence>
<dbReference type="Pfam" id="PF00496">
    <property type="entry name" value="SBP_bac_5"/>
    <property type="match status" value="1"/>
</dbReference>
<dbReference type="Proteomes" id="UP000254919">
    <property type="component" value="Unassembled WGS sequence"/>
</dbReference>
<dbReference type="GO" id="GO:0015833">
    <property type="term" value="P:peptide transport"/>
    <property type="evidence" value="ECO:0007669"/>
    <property type="project" value="TreeGrafter"/>
</dbReference>
<evidence type="ECO:0000313" key="6">
    <source>
        <dbReference type="Proteomes" id="UP000254919"/>
    </source>
</evidence>
<dbReference type="InterPro" id="IPR000914">
    <property type="entry name" value="SBP_5_dom"/>
</dbReference>
<dbReference type="InterPro" id="IPR039424">
    <property type="entry name" value="SBP_5"/>
</dbReference>
<evidence type="ECO:0000313" key="5">
    <source>
        <dbReference type="EMBL" id="SUE40975.1"/>
    </source>
</evidence>
<dbReference type="Gene3D" id="3.40.190.10">
    <property type="entry name" value="Periplasmic binding protein-like II"/>
    <property type="match status" value="1"/>
</dbReference>
<dbReference type="EMBL" id="UGVN01000001">
    <property type="protein sequence ID" value="SUE40975.1"/>
    <property type="molecule type" value="Genomic_DNA"/>
</dbReference>
<dbReference type="GO" id="GO:0043190">
    <property type="term" value="C:ATP-binding cassette (ABC) transporter complex"/>
    <property type="evidence" value="ECO:0007669"/>
    <property type="project" value="InterPro"/>
</dbReference>
<protein>
    <submittedName>
        <fullName evidence="5">Stage 0 sporulation protein KA</fullName>
    </submittedName>
</protein>
<dbReference type="PANTHER" id="PTHR30290">
    <property type="entry name" value="PERIPLASMIC BINDING COMPONENT OF ABC TRANSPORTER"/>
    <property type="match status" value="1"/>
</dbReference>
<dbReference type="PANTHER" id="PTHR30290:SF38">
    <property type="entry name" value="D,D-DIPEPTIDE-BINDING PERIPLASMIC PROTEIN DDPA-RELATED"/>
    <property type="match status" value="1"/>
</dbReference>
<dbReference type="Gene3D" id="3.10.105.10">
    <property type="entry name" value="Dipeptide-binding Protein, Domain 3"/>
    <property type="match status" value="1"/>
</dbReference>
<comment type="subcellular location">
    <subcellularLocation>
        <location evidence="1">Periplasm</location>
    </subcellularLocation>
</comment>